<dbReference type="OrthoDB" id="1662883at2759"/>
<name>A0A4S4LX37_9AGAM</name>
<gene>
    <name evidence="6" type="ORF">EW146_g4194</name>
</gene>
<feature type="compositionally biased region" description="Basic residues" evidence="4">
    <location>
        <begin position="528"/>
        <end position="548"/>
    </location>
</feature>
<evidence type="ECO:0000256" key="4">
    <source>
        <dbReference type="SAM" id="MobiDB-lite"/>
    </source>
</evidence>
<evidence type="ECO:0000256" key="1">
    <source>
        <dbReference type="ARBA" id="ARBA00010515"/>
    </source>
</evidence>
<dbReference type="InterPro" id="IPR050300">
    <property type="entry name" value="GDXG_lipolytic_enzyme"/>
</dbReference>
<evidence type="ECO:0000313" key="6">
    <source>
        <dbReference type="EMBL" id="THH16438.1"/>
    </source>
</evidence>
<feature type="active site" evidence="3">
    <location>
        <position position="162"/>
    </location>
</feature>
<dbReference type="Gene3D" id="3.40.50.1820">
    <property type="entry name" value="alpha/beta hydrolase"/>
    <property type="match status" value="2"/>
</dbReference>
<organism evidence="6 7">
    <name type="scientific">Bondarzewia mesenterica</name>
    <dbReference type="NCBI Taxonomy" id="1095465"/>
    <lineage>
        <taxon>Eukaryota</taxon>
        <taxon>Fungi</taxon>
        <taxon>Dikarya</taxon>
        <taxon>Basidiomycota</taxon>
        <taxon>Agaricomycotina</taxon>
        <taxon>Agaricomycetes</taxon>
        <taxon>Russulales</taxon>
        <taxon>Bondarzewiaceae</taxon>
        <taxon>Bondarzewia</taxon>
    </lineage>
</organism>
<dbReference type="PROSITE" id="PS01174">
    <property type="entry name" value="LIPASE_GDXG_SER"/>
    <property type="match status" value="1"/>
</dbReference>
<comment type="similarity">
    <text evidence="1">Belongs to the 'GDXG' lipolytic enzyme family.</text>
</comment>
<proteinExistence type="inferred from homology"/>
<dbReference type="InterPro" id="IPR033140">
    <property type="entry name" value="Lipase_GDXG_put_SER_AS"/>
</dbReference>
<dbReference type="SUPFAM" id="SSF53474">
    <property type="entry name" value="alpha/beta-Hydrolases"/>
    <property type="match status" value="1"/>
</dbReference>
<feature type="region of interest" description="Disordered" evidence="4">
    <location>
        <begin position="853"/>
        <end position="893"/>
    </location>
</feature>
<feature type="compositionally biased region" description="Acidic residues" evidence="4">
    <location>
        <begin position="338"/>
        <end position="347"/>
    </location>
</feature>
<reference evidence="6 7" key="1">
    <citation type="submission" date="2019-02" db="EMBL/GenBank/DDBJ databases">
        <title>Genome sequencing of the rare red list fungi Bondarzewia mesenterica.</title>
        <authorList>
            <person name="Buettner E."/>
            <person name="Kellner H."/>
        </authorList>
    </citation>
    <scope>NUCLEOTIDE SEQUENCE [LARGE SCALE GENOMIC DNA]</scope>
    <source>
        <strain evidence="6 7">DSM 108281</strain>
    </source>
</reference>
<dbReference type="Proteomes" id="UP000310158">
    <property type="component" value="Unassembled WGS sequence"/>
</dbReference>
<protein>
    <recommendedName>
        <fullName evidence="5">Alpha/beta hydrolase fold-3 domain-containing protein</fullName>
    </recommendedName>
</protein>
<evidence type="ECO:0000259" key="5">
    <source>
        <dbReference type="Pfam" id="PF07859"/>
    </source>
</evidence>
<dbReference type="InterPro" id="IPR029058">
    <property type="entry name" value="AB_hydrolase_fold"/>
</dbReference>
<evidence type="ECO:0000313" key="7">
    <source>
        <dbReference type="Proteomes" id="UP000310158"/>
    </source>
</evidence>
<dbReference type="InterPro" id="IPR002168">
    <property type="entry name" value="Lipase_GDXG_HIS_AS"/>
</dbReference>
<dbReference type="PANTHER" id="PTHR48081:SF5">
    <property type="entry name" value="ALPHA_BETA HYDROLASE FOLD-3 DOMAIN-CONTAINING PROTEIN"/>
    <property type="match status" value="1"/>
</dbReference>
<dbReference type="Pfam" id="PF07859">
    <property type="entry name" value="Abhydrolase_3"/>
    <property type="match status" value="1"/>
</dbReference>
<evidence type="ECO:0000256" key="3">
    <source>
        <dbReference type="PROSITE-ProRule" id="PRU10038"/>
    </source>
</evidence>
<keyword evidence="2" id="KW-0378">Hydrolase</keyword>
<dbReference type="PROSITE" id="PS01173">
    <property type="entry name" value="LIPASE_GDXG_HIS"/>
    <property type="match status" value="1"/>
</dbReference>
<comment type="caution">
    <text evidence="6">The sequence shown here is derived from an EMBL/GenBank/DDBJ whole genome shotgun (WGS) entry which is preliminary data.</text>
</comment>
<accession>A0A4S4LX37</accession>
<dbReference type="AlphaFoldDB" id="A0A4S4LX37"/>
<keyword evidence="7" id="KW-1185">Reference proteome</keyword>
<feature type="region of interest" description="Disordered" evidence="4">
    <location>
        <begin position="499"/>
        <end position="549"/>
    </location>
</feature>
<dbReference type="EMBL" id="SGPL01000157">
    <property type="protein sequence ID" value="THH16438.1"/>
    <property type="molecule type" value="Genomic_DNA"/>
</dbReference>
<sequence length="893" mass="99509">MVSLSSCNRAADLLIDWFGPEQLKTVVGGERWWQVRGLDGIAAEWITEWRFLNGAKVAQDGERLDDGEETIRKMENLESVMLYVHGGGYSWGSINTHRYQVIRYAHKFHGRAFTVNYRKAPQYPWPCPLHDVLAAYFYLTDPPPGVAHKRIPASKIVFAGDSAGGGLCVTALTVLRDMGLPLPSGAVLISPWVDLTHSFPSVMSNSDTDIIPPHGFIHKPSTTWPVDPIPLGGRVHVMETMNTPPPPGHADNLTPGQDRLSAQHVVNQAQKEDKLVGQVMMGGTRREGGFLSQDEKLKILKVRASPETGEGRGLGVSMDEECETNGPTGSGDQHEEDCGLSDDEDLEKWEPKPPKVLMEDPDATPLELRAQIQQYATNEQLVHPLVSPILQGSLGNLCPLYILTGDGEVLRDEIIYLAHRAAHPDEYPARRGVLREGIRQSENAKKFTTPTKVHLQVFDGMPHVLTVFMFTNSAKYAYYSIAQFVKHVTLNPPEHLVRNPFPELHRPQRDLPLDEYSPDDSSSENRHERRHQKRPSRCGRRTKSRVLAKNKAVDKEEVKLYRRNEEEVAQEVKKDEADKLAEFGQVHLDTLSMEHAEDQSEDIPHILMIRERVDIRGNARAMEPKEEIPVLQLRPSEVGVIKEAPVRRWLTGQEHTDKVFSRTAKKAVKKRKKIMKKFERMLADARDQGLVLEGDKNVKTGRGQGDSGDAHAGWGGAREMSKQVGRVGTGASNAPIGSMDTGRVIDENRRWGPLDLDNEHPPFTAIAKRRDTPEALALLKKTIYHSPPATHLTVPKMKRMQTVRATLNPNDHPVKPPRQSVSEQQVSTHIVPMHGLSIWNSIVTLFMRKSKKTASQGKKQAVNAIERTLGNGSASAGGSQPQSSKLHVNGQAS</sequence>
<dbReference type="PANTHER" id="PTHR48081">
    <property type="entry name" value="AB HYDROLASE SUPERFAMILY PROTEIN C4A8.06C"/>
    <property type="match status" value="1"/>
</dbReference>
<feature type="region of interest" description="Disordered" evidence="4">
    <location>
        <begin position="307"/>
        <end position="360"/>
    </location>
</feature>
<feature type="domain" description="Alpha/beta hydrolase fold-3" evidence="5">
    <location>
        <begin position="81"/>
        <end position="207"/>
    </location>
</feature>
<dbReference type="GO" id="GO:0016787">
    <property type="term" value="F:hydrolase activity"/>
    <property type="evidence" value="ECO:0007669"/>
    <property type="project" value="UniProtKB-KW"/>
</dbReference>
<feature type="compositionally biased region" description="Basic and acidic residues" evidence="4">
    <location>
        <begin position="503"/>
        <end position="512"/>
    </location>
</feature>
<evidence type="ECO:0000256" key="2">
    <source>
        <dbReference type="ARBA" id="ARBA00022801"/>
    </source>
</evidence>
<feature type="compositionally biased region" description="Low complexity" evidence="4">
    <location>
        <begin position="870"/>
        <end position="884"/>
    </location>
</feature>
<feature type="region of interest" description="Disordered" evidence="4">
    <location>
        <begin position="696"/>
        <end position="715"/>
    </location>
</feature>
<dbReference type="InterPro" id="IPR013094">
    <property type="entry name" value="AB_hydrolase_3"/>
</dbReference>